<keyword evidence="4" id="KW-0934">Plastid</keyword>
<dbReference type="PANTHER" id="PTHR33787">
    <property type="match status" value="1"/>
</dbReference>
<sequence>MEIQTNSVYKYLNSIVNYKVGDLSIQLIHLLLGFFVSTALSTITTQTGDWVIIAAAFITIFQEVVSKIIYKDPASTNYKKQHTLKKRMNNIKIGILYGLFVDAFKLGS</sequence>
<gene>
    <name evidence="4" type="primary">ycf20</name>
</gene>
<comment type="similarity">
    <text evidence="1">Belongs to the ycf20 family.</text>
</comment>
<accession>A0A3G3MHL2</accession>
<dbReference type="PANTHER" id="PTHR33787:SF5">
    <property type="entry name" value="YCF20-LIKE PROTEIN"/>
    <property type="match status" value="1"/>
</dbReference>
<keyword evidence="3" id="KW-0812">Transmembrane</keyword>
<feature type="transmembrane region" description="Helical" evidence="3">
    <location>
        <begin position="27"/>
        <end position="44"/>
    </location>
</feature>
<evidence type="ECO:0000313" key="4">
    <source>
        <dbReference type="EMBL" id="AYR06313.1"/>
    </source>
</evidence>
<dbReference type="AlphaFoldDB" id="A0A3G3MHL2"/>
<dbReference type="Pfam" id="PF04483">
    <property type="entry name" value="DUF565"/>
    <property type="match status" value="1"/>
</dbReference>
<dbReference type="InterPro" id="IPR007572">
    <property type="entry name" value="Uncharacterised_Ycf20"/>
</dbReference>
<organism evidence="4">
    <name type="scientific">Renouxia sp</name>
    <dbReference type="NCBI Taxonomy" id="2485823"/>
    <lineage>
        <taxon>Eukaryota</taxon>
        <taxon>Rhodophyta</taxon>
        <taxon>Florideophyceae</taxon>
        <taxon>Corallinophycidae</taxon>
        <taxon>Rhodogorgonales</taxon>
        <taxon>Rhodogorgonaceae</taxon>
        <taxon>Renouxia</taxon>
    </lineage>
</organism>
<proteinExistence type="inferred from homology"/>
<evidence type="ECO:0000256" key="2">
    <source>
        <dbReference type="ARBA" id="ARBA00021534"/>
    </source>
</evidence>
<feature type="transmembrane region" description="Helical" evidence="3">
    <location>
        <begin position="50"/>
        <end position="70"/>
    </location>
</feature>
<keyword evidence="3" id="KW-1133">Transmembrane helix</keyword>
<name>A0A3G3MHL2_9FLOR</name>
<dbReference type="EMBL" id="MH281629">
    <property type="protein sequence ID" value="AYR06313.1"/>
    <property type="molecule type" value="Genomic_DNA"/>
</dbReference>
<protein>
    <recommendedName>
        <fullName evidence="2">Uncharacterized protein ycf20</fullName>
    </recommendedName>
</protein>
<evidence type="ECO:0000256" key="1">
    <source>
        <dbReference type="ARBA" id="ARBA00009846"/>
    </source>
</evidence>
<keyword evidence="3" id="KW-0472">Membrane</keyword>
<reference evidence="4" key="1">
    <citation type="journal article" date="2018" name="Genome Biol. Evol.">
        <title>Mitochondrial and Plastid Genomes from Coralline Red Algae Provide Insights into the Incongruent Evolutionary Histories of Organelles.</title>
        <authorList>
            <person name="Lee J."/>
            <person name="Song H.J."/>
            <person name="In Park S."/>
            <person name="Lee Y.M."/>
            <person name="Jeong S.Y."/>
            <person name="Oh Cho T."/>
            <person name="Kim J.H."/>
            <person name="Choi H.G."/>
            <person name="Choi C.G."/>
            <person name="Nelson W.A."/>
            <person name="Fredericq S."/>
            <person name="Bhattacharya D."/>
            <person name="Su Yoon H."/>
        </authorList>
    </citation>
    <scope>NUCLEOTIDE SEQUENCE</scope>
</reference>
<geneLocation type="plastid" evidence="4"/>
<evidence type="ECO:0000256" key="3">
    <source>
        <dbReference type="SAM" id="Phobius"/>
    </source>
</evidence>